<organism evidence="2 3">
    <name type="scientific">Platanthera guangdongensis</name>
    <dbReference type="NCBI Taxonomy" id="2320717"/>
    <lineage>
        <taxon>Eukaryota</taxon>
        <taxon>Viridiplantae</taxon>
        <taxon>Streptophyta</taxon>
        <taxon>Embryophyta</taxon>
        <taxon>Tracheophyta</taxon>
        <taxon>Spermatophyta</taxon>
        <taxon>Magnoliopsida</taxon>
        <taxon>Liliopsida</taxon>
        <taxon>Asparagales</taxon>
        <taxon>Orchidaceae</taxon>
        <taxon>Orchidoideae</taxon>
        <taxon>Orchideae</taxon>
        <taxon>Orchidinae</taxon>
        <taxon>Platanthera</taxon>
    </lineage>
</organism>
<feature type="compositionally biased region" description="Polar residues" evidence="1">
    <location>
        <begin position="62"/>
        <end position="89"/>
    </location>
</feature>
<sequence length="247" mass="25872">MQQPGYGYMQPVAYPGQPPQYSMPQPAYGWDQSTNPATQQSTQVTSYDYYSQQQQPQQQQTIAGSSAPADSSTYNYTQIPPTYTAQGSYANPAYSEPAAGQQQGYGQSGSYAQSVPQTGYAQQAPPPAQPGTGYGNQSGYAQPPAQKPPPAQPVYGQSQQPTTSYAQPTQAHGQTAQGYSQPAYASATSYTPGAYGQGYGQQQPHSDSYSGAYGQPSYSSDGARGTYEAGSAAQAAPSAATKALPKS</sequence>
<feature type="compositionally biased region" description="Low complexity" evidence="1">
    <location>
        <begin position="98"/>
        <end position="123"/>
    </location>
</feature>
<feature type="compositionally biased region" description="Low complexity" evidence="1">
    <location>
        <begin position="229"/>
        <end position="247"/>
    </location>
</feature>
<evidence type="ECO:0000313" key="3">
    <source>
        <dbReference type="Proteomes" id="UP001412067"/>
    </source>
</evidence>
<name>A0ABR2N3K7_9ASPA</name>
<reference evidence="2 3" key="1">
    <citation type="journal article" date="2022" name="Nat. Plants">
        <title>Genomes of leafy and leafless Platanthera orchids illuminate the evolution of mycoheterotrophy.</title>
        <authorList>
            <person name="Li M.H."/>
            <person name="Liu K.W."/>
            <person name="Li Z."/>
            <person name="Lu H.C."/>
            <person name="Ye Q.L."/>
            <person name="Zhang D."/>
            <person name="Wang J.Y."/>
            <person name="Li Y.F."/>
            <person name="Zhong Z.M."/>
            <person name="Liu X."/>
            <person name="Yu X."/>
            <person name="Liu D.K."/>
            <person name="Tu X.D."/>
            <person name="Liu B."/>
            <person name="Hao Y."/>
            <person name="Liao X.Y."/>
            <person name="Jiang Y.T."/>
            <person name="Sun W.H."/>
            <person name="Chen J."/>
            <person name="Chen Y.Q."/>
            <person name="Ai Y."/>
            <person name="Zhai J.W."/>
            <person name="Wu S.S."/>
            <person name="Zhou Z."/>
            <person name="Hsiao Y.Y."/>
            <person name="Wu W.L."/>
            <person name="Chen Y.Y."/>
            <person name="Lin Y.F."/>
            <person name="Hsu J.L."/>
            <person name="Li C.Y."/>
            <person name="Wang Z.W."/>
            <person name="Zhao X."/>
            <person name="Zhong W.Y."/>
            <person name="Ma X.K."/>
            <person name="Ma L."/>
            <person name="Huang J."/>
            <person name="Chen G.Z."/>
            <person name="Huang M.Z."/>
            <person name="Huang L."/>
            <person name="Peng D.H."/>
            <person name="Luo Y.B."/>
            <person name="Zou S.Q."/>
            <person name="Chen S.P."/>
            <person name="Lan S."/>
            <person name="Tsai W.C."/>
            <person name="Van de Peer Y."/>
            <person name="Liu Z.J."/>
        </authorList>
    </citation>
    <scope>NUCLEOTIDE SEQUENCE [LARGE SCALE GENOMIC DNA]</scope>
    <source>
        <strain evidence="2">Lor288</strain>
    </source>
</reference>
<evidence type="ECO:0000256" key="1">
    <source>
        <dbReference type="SAM" id="MobiDB-lite"/>
    </source>
</evidence>
<comment type="caution">
    <text evidence="2">The sequence shown here is derived from an EMBL/GenBank/DDBJ whole genome shotgun (WGS) entry which is preliminary data.</text>
</comment>
<protein>
    <submittedName>
        <fullName evidence="2">Uncharacterized protein</fullName>
    </submittedName>
</protein>
<feature type="compositionally biased region" description="Polar residues" evidence="1">
    <location>
        <begin position="155"/>
        <end position="180"/>
    </location>
</feature>
<keyword evidence="3" id="KW-1185">Reference proteome</keyword>
<dbReference type="Proteomes" id="UP001412067">
    <property type="component" value="Unassembled WGS sequence"/>
</dbReference>
<dbReference type="EMBL" id="JBBWWR010000002">
    <property type="protein sequence ID" value="KAK8970088.1"/>
    <property type="molecule type" value="Genomic_DNA"/>
</dbReference>
<accession>A0ABR2N3K7</accession>
<feature type="region of interest" description="Disordered" evidence="1">
    <location>
        <begin position="1"/>
        <end position="247"/>
    </location>
</feature>
<feature type="compositionally biased region" description="Low complexity" evidence="1">
    <location>
        <begin position="38"/>
        <end position="61"/>
    </location>
</feature>
<proteinExistence type="predicted"/>
<evidence type="ECO:0000313" key="2">
    <source>
        <dbReference type="EMBL" id="KAK8970088.1"/>
    </source>
</evidence>
<gene>
    <name evidence="2" type="ORF">KSP40_PGU014823</name>
</gene>